<evidence type="ECO:0000313" key="2">
    <source>
        <dbReference type="Proteomes" id="UP000467105"/>
    </source>
</evidence>
<reference evidence="1 2" key="1">
    <citation type="journal article" date="2019" name="Emerg. Microbes Infect.">
        <title>Comprehensive subspecies identification of 175 nontuberculous mycobacteria species based on 7547 genomic profiles.</title>
        <authorList>
            <person name="Matsumoto Y."/>
            <person name="Kinjo T."/>
            <person name="Motooka D."/>
            <person name="Nabeya D."/>
            <person name="Jung N."/>
            <person name="Uechi K."/>
            <person name="Horii T."/>
            <person name="Iida T."/>
            <person name="Fujita J."/>
            <person name="Nakamura S."/>
        </authorList>
    </citation>
    <scope>NUCLEOTIDE SEQUENCE [LARGE SCALE GENOMIC DNA]</scope>
    <source>
        <strain evidence="1 2">JCM 14742</strain>
    </source>
</reference>
<name>A0A7I7YU76_9MYCO</name>
<dbReference type="Proteomes" id="UP000467105">
    <property type="component" value="Chromosome"/>
</dbReference>
<sequence>MFAAPADADRLDPFPWTPYDRQFVANVDAYTTTHVHRIYDPSEADDSSPHGYLRTPVTNYKLGSPVSLARDTCKIINGPITKEFDDQHWFTMPAWDNGVPEGAWVTKQAIAWYCPQYSSLEYW</sequence>
<dbReference type="AlphaFoldDB" id="A0A7I7YU76"/>
<accession>A0A7I7YU76</accession>
<proteinExistence type="predicted"/>
<evidence type="ECO:0000313" key="1">
    <source>
        <dbReference type="EMBL" id="BBZ45436.1"/>
    </source>
</evidence>
<keyword evidence="2" id="KW-1185">Reference proteome</keyword>
<protein>
    <submittedName>
        <fullName evidence="1">Uncharacterized protein</fullName>
    </submittedName>
</protein>
<dbReference type="EMBL" id="AP022614">
    <property type="protein sequence ID" value="BBZ45436.1"/>
    <property type="molecule type" value="Genomic_DNA"/>
</dbReference>
<gene>
    <name evidence="1" type="ORF">MPRM_27170</name>
</gene>
<organism evidence="1 2">
    <name type="scientific">Mycobacterium parmense</name>
    <dbReference type="NCBI Taxonomy" id="185642"/>
    <lineage>
        <taxon>Bacteria</taxon>
        <taxon>Bacillati</taxon>
        <taxon>Actinomycetota</taxon>
        <taxon>Actinomycetes</taxon>
        <taxon>Mycobacteriales</taxon>
        <taxon>Mycobacteriaceae</taxon>
        <taxon>Mycobacterium</taxon>
        <taxon>Mycobacterium simiae complex</taxon>
    </lineage>
</organism>